<keyword evidence="5" id="KW-0808">Transferase</keyword>
<dbReference type="RefSeq" id="XP_002837467.1">
    <property type="nucleotide sequence ID" value="XM_002837421.1"/>
</dbReference>
<keyword evidence="3" id="KW-0698">rRNA processing</keyword>
<dbReference type="AlphaFoldDB" id="D5GAW5"/>
<evidence type="ECO:0000256" key="5">
    <source>
        <dbReference type="ARBA" id="ARBA00022679"/>
    </source>
</evidence>
<feature type="compositionally biased region" description="Polar residues" evidence="8">
    <location>
        <begin position="478"/>
        <end position="487"/>
    </location>
</feature>
<evidence type="ECO:0000256" key="6">
    <source>
        <dbReference type="ARBA" id="ARBA00022691"/>
    </source>
</evidence>
<dbReference type="STRING" id="656061.D5GAW5"/>
<dbReference type="PANTHER" id="PTHR10920:SF13">
    <property type="entry name" value="PRE-RRNA 2'-O-RIBOSE RNA METHYLTRANSFERASE FTSJ3"/>
    <property type="match status" value="1"/>
</dbReference>
<dbReference type="FunCoup" id="D5GAW5">
    <property type="interactions" value="1052"/>
</dbReference>
<dbReference type="eggNOG" id="KOG1098">
    <property type="taxonomic scope" value="Eukaryota"/>
</dbReference>
<dbReference type="Gene3D" id="3.40.50.150">
    <property type="entry name" value="Vaccinia Virus protein VP39"/>
    <property type="match status" value="1"/>
</dbReference>
<feature type="domain" description="DUF3381" evidence="10">
    <location>
        <begin position="234"/>
        <end position="390"/>
    </location>
</feature>
<protein>
    <submittedName>
        <fullName evidence="11">(Perigord truffle) hypothetical protein</fullName>
    </submittedName>
</protein>
<dbReference type="SUPFAM" id="SSF53335">
    <property type="entry name" value="S-adenosyl-L-methionine-dependent methyltransferases"/>
    <property type="match status" value="1"/>
</dbReference>
<dbReference type="GO" id="GO:0016435">
    <property type="term" value="F:rRNA (guanine) methyltransferase activity"/>
    <property type="evidence" value="ECO:0007669"/>
    <property type="project" value="EnsemblFungi"/>
</dbReference>
<comment type="subcellular location">
    <subcellularLocation>
        <location evidence="1">Nucleus</location>
        <location evidence="1">Nucleolus</location>
    </subcellularLocation>
</comment>
<dbReference type="HOGENOM" id="CLU_009422_0_0_1"/>
<dbReference type="OMA" id="QDQETKP"/>
<evidence type="ECO:0000256" key="4">
    <source>
        <dbReference type="ARBA" id="ARBA00022603"/>
    </source>
</evidence>
<dbReference type="GO" id="GO:0005730">
    <property type="term" value="C:nucleolus"/>
    <property type="evidence" value="ECO:0007669"/>
    <property type="project" value="UniProtKB-SubCell"/>
</dbReference>
<evidence type="ECO:0000256" key="1">
    <source>
        <dbReference type="ARBA" id="ARBA00004604"/>
    </source>
</evidence>
<dbReference type="Pfam" id="PF11861">
    <property type="entry name" value="DUF3381"/>
    <property type="match status" value="1"/>
</dbReference>
<dbReference type="InterPro" id="IPR029063">
    <property type="entry name" value="SAM-dependent_MTases_sf"/>
</dbReference>
<evidence type="ECO:0000313" key="12">
    <source>
        <dbReference type="Proteomes" id="UP000006911"/>
    </source>
</evidence>
<dbReference type="Pfam" id="PF01728">
    <property type="entry name" value="FtsJ"/>
    <property type="match status" value="1"/>
</dbReference>
<keyword evidence="12" id="KW-1185">Reference proteome</keyword>
<accession>D5GAW5</accession>
<dbReference type="InterPro" id="IPR002877">
    <property type="entry name" value="RNA_MeTrfase_FtsJ_dom"/>
</dbReference>
<reference evidence="11 12" key="1">
    <citation type="journal article" date="2010" name="Nature">
        <title>Perigord black truffle genome uncovers evolutionary origins and mechanisms of symbiosis.</title>
        <authorList>
            <person name="Martin F."/>
            <person name="Kohler A."/>
            <person name="Murat C."/>
            <person name="Balestrini R."/>
            <person name="Coutinho P.M."/>
            <person name="Jaillon O."/>
            <person name="Montanini B."/>
            <person name="Morin E."/>
            <person name="Noel B."/>
            <person name="Percudani R."/>
            <person name="Porcel B."/>
            <person name="Rubini A."/>
            <person name="Amicucci A."/>
            <person name="Amselem J."/>
            <person name="Anthouard V."/>
            <person name="Arcioni S."/>
            <person name="Artiguenave F."/>
            <person name="Aury J.M."/>
            <person name="Ballario P."/>
            <person name="Bolchi A."/>
            <person name="Brenna A."/>
            <person name="Brun A."/>
            <person name="Buee M."/>
            <person name="Cantarel B."/>
            <person name="Chevalier G."/>
            <person name="Couloux A."/>
            <person name="Da Silva C."/>
            <person name="Denoeud F."/>
            <person name="Duplessis S."/>
            <person name="Ghignone S."/>
            <person name="Hilselberger B."/>
            <person name="Iotti M."/>
            <person name="Marcais B."/>
            <person name="Mello A."/>
            <person name="Miranda M."/>
            <person name="Pacioni G."/>
            <person name="Quesneville H."/>
            <person name="Riccioni C."/>
            <person name="Ruotolo R."/>
            <person name="Splivallo R."/>
            <person name="Stocchi V."/>
            <person name="Tisserant E."/>
            <person name="Viscomi A.R."/>
            <person name="Zambonelli A."/>
            <person name="Zampieri E."/>
            <person name="Henrissat B."/>
            <person name="Lebrun M.H."/>
            <person name="Paolocci F."/>
            <person name="Bonfante P."/>
            <person name="Ottonello S."/>
            <person name="Wincker P."/>
        </authorList>
    </citation>
    <scope>NUCLEOTIDE SEQUENCE [LARGE SCALE GENOMIC DNA]</scope>
    <source>
        <strain evidence="11 12">Mel28</strain>
    </source>
</reference>
<evidence type="ECO:0000256" key="2">
    <source>
        <dbReference type="ARBA" id="ARBA00022517"/>
    </source>
</evidence>
<evidence type="ECO:0000256" key="3">
    <source>
        <dbReference type="ARBA" id="ARBA00022552"/>
    </source>
</evidence>
<feature type="domain" description="Ribosomal RNA methyltransferase FtsJ" evidence="9">
    <location>
        <begin position="24"/>
        <end position="200"/>
    </location>
</feature>
<keyword evidence="2" id="KW-0690">Ribosome biogenesis</keyword>
<evidence type="ECO:0000256" key="8">
    <source>
        <dbReference type="SAM" id="MobiDB-lite"/>
    </source>
</evidence>
<dbReference type="InParanoid" id="D5GAW5"/>
<name>D5GAW5_TUBMM</name>
<dbReference type="FunFam" id="3.40.50.150:FF:000004">
    <property type="entry name" value="AdoMet-dependent rRNA methyltransferase SPB1"/>
    <property type="match status" value="1"/>
</dbReference>
<dbReference type="HAMAP" id="MF_01547">
    <property type="entry name" value="RNA_methyltr_E"/>
    <property type="match status" value="1"/>
</dbReference>
<sequence length="528" mass="59921">MAIQKKHGKGRLDKWYKLAKQKGYRARAAFKLIQLNKKYNFLEKSKVLIDLCAAPGSWCQVAAECMPVNSLIVGVDLAPIKAIPRVITFQSDITTDKCRATLRGHLKTWKADTVLHDGAPNVGTAWVQDAFTQAELVLQSLKLATKFLIEGGTFVTKVFRSRDFNNLMWVFNQLFTKVEATKPPSSRSVSAEIFVVCKGYKAPKRVDPKFLDPRTVFEELPDPTPNNEAKVFNPEIRKRKRDGYEEGDYLQFKEAPVNKFIEATDPIQMLGSLNRLSFEERKGGDLAIAAISKMPETTKEIRYCCEDLRVLGKKEFRALLRWRLSVREKFGLAVKKTNAMVESTEIAEIVPMDKEIQIEEELERLKMKEAGEKRRSRRRENERKQKEIVRLQLHMTTPTDIGLGQGVENESMFAIKNIDRAGALDKITKGKMSLVIEEDRWRLSWTECMSDTKKRKQKPTQNSRPRDPGKSTKMANGKASSQMPNHLTTELPLMTPRAAKTVTTRTKNLGPKSLPHTLIAAILGARMG</sequence>
<dbReference type="InterPro" id="IPR050082">
    <property type="entry name" value="RNA_methyltr_RlmE"/>
</dbReference>
<evidence type="ECO:0000256" key="7">
    <source>
        <dbReference type="ARBA" id="ARBA00023242"/>
    </source>
</evidence>
<dbReference type="Proteomes" id="UP000006911">
    <property type="component" value="Unassembled WGS sequence"/>
</dbReference>
<keyword evidence="6" id="KW-0949">S-adenosyl-L-methionine</keyword>
<dbReference type="GO" id="GO:0030687">
    <property type="term" value="C:preribosome, large subunit precursor"/>
    <property type="evidence" value="ECO:0007669"/>
    <property type="project" value="EnsemblFungi"/>
</dbReference>
<organism evidence="11 12">
    <name type="scientific">Tuber melanosporum (strain Mel28)</name>
    <name type="common">Perigord black truffle</name>
    <dbReference type="NCBI Taxonomy" id="656061"/>
    <lineage>
        <taxon>Eukaryota</taxon>
        <taxon>Fungi</taxon>
        <taxon>Dikarya</taxon>
        <taxon>Ascomycota</taxon>
        <taxon>Pezizomycotina</taxon>
        <taxon>Pezizomycetes</taxon>
        <taxon>Pezizales</taxon>
        <taxon>Tuberaceae</taxon>
        <taxon>Tuber</taxon>
    </lineage>
</organism>
<feature type="region of interest" description="Disordered" evidence="8">
    <location>
        <begin position="448"/>
        <end position="487"/>
    </location>
</feature>
<dbReference type="EMBL" id="FN430086">
    <property type="protein sequence ID" value="CAZ81658.1"/>
    <property type="molecule type" value="Genomic_DNA"/>
</dbReference>
<dbReference type="InterPro" id="IPR024576">
    <property type="entry name" value="rRNA_MeTfrase_Spb1_DUF3381"/>
</dbReference>
<keyword evidence="4" id="KW-0489">Methyltransferase</keyword>
<dbReference type="InterPro" id="IPR015507">
    <property type="entry name" value="rRNA-MeTfrase_E"/>
</dbReference>
<proteinExistence type="inferred from homology"/>
<evidence type="ECO:0000259" key="10">
    <source>
        <dbReference type="Pfam" id="PF11861"/>
    </source>
</evidence>
<dbReference type="GeneID" id="9187826"/>
<keyword evidence="7" id="KW-0539">Nucleus</keyword>
<evidence type="ECO:0000313" key="11">
    <source>
        <dbReference type="EMBL" id="CAZ81658.1"/>
    </source>
</evidence>
<dbReference type="KEGG" id="tml:GSTUM_00005336001"/>
<gene>
    <name evidence="11" type="ORF">GSTUM_00005336001</name>
</gene>
<dbReference type="PANTHER" id="PTHR10920">
    <property type="entry name" value="RIBOSOMAL RNA METHYLTRANSFERASE"/>
    <property type="match status" value="1"/>
</dbReference>
<dbReference type="GO" id="GO:0008650">
    <property type="term" value="F:rRNA (uridine-2'-O-)-methyltransferase activity"/>
    <property type="evidence" value="ECO:0007669"/>
    <property type="project" value="EnsemblFungi"/>
</dbReference>
<evidence type="ECO:0000259" key="9">
    <source>
        <dbReference type="Pfam" id="PF01728"/>
    </source>
</evidence>
<dbReference type="GO" id="GO:0000463">
    <property type="term" value="P:maturation of LSU-rRNA from tricistronic rRNA transcript (SSU-rRNA, 5.8S rRNA, LSU-rRNA)"/>
    <property type="evidence" value="ECO:0007669"/>
    <property type="project" value="EnsemblFungi"/>
</dbReference>
<dbReference type="GO" id="GO:0000466">
    <property type="term" value="P:maturation of 5.8S rRNA from tricistronic rRNA transcript (SSU-rRNA, 5.8S rRNA, LSU-rRNA)"/>
    <property type="evidence" value="ECO:0007669"/>
    <property type="project" value="EnsemblFungi"/>
</dbReference>